<name>A0A1I3V513_9HYPH</name>
<evidence type="ECO:0000313" key="2">
    <source>
        <dbReference type="Proteomes" id="UP000199598"/>
    </source>
</evidence>
<accession>A0A1I3V513</accession>
<protein>
    <submittedName>
        <fullName evidence="1">Uncharacterized protein</fullName>
    </submittedName>
</protein>
<keyword evidence="2" id="KW-1185">Reference proteome</keyword>
<dbReference type="EMBL" id="FOSK01000001">
    <property type="protein sequence ID" value="SFJ90734.1"/>
    <property type="molecule type" value="Genomic_DNA"/>
</dbReference>
<comment type="caution">
    <text evidence="1">The sequence shown here is derived from an EMBL/GenBank/DDBJ whole genome shotgun (WGS) entry which is preliminary data.</text>
</comment>
<gene>
    <name evidence="1" type="ORF">SAMN04488518_101215</name>
</gene>
<organism evidence="1 2">
    <name type="scientific">Pseudovibrio ascidiaceicola</name>
    <dbReference type="NCBI Taxonomy" id="285279"/>
    <lineage>
        <taxon>Bacteria</taxon>
        <taxon>Pseudomonadati</taxon>
        <taxon>Pseudomonadota</taxon>
        <taxon>Alphaproteobacteria</taxon>
        <taxon>Hyphomicrobiales</taxon>
        <taxon>Stappiaceae</taxon>
        <taxon>Pseudovibrio</taxon>
    </lineage>
</organism>
<proteinExistence type="predicted"/>
<evidence type="ECO:0000313" key="1">
    <source>
        <dbReference type="EMBL" id="SFJ90734.1"/>
    </source>
</evidence>
<sequence length="218" mass="23944">MYEWDLQIALVRCREGRFPDYREVFSLKVSYLALSLLGGAMLFAGGAQAQGKITNHVAEGNLQVTHNVGCIAREDAKTSYTPADLYASIFDCIEKEQYGSAVDLYVMAFARGTFDMQRVKDKSAYQALSVLRMVTFQKMDEAQRTAFGTALENYSKDGIAGACEFLKGQNAPDYYPKYMIAHGMGGFTNKDDDGLVTPFDAAAAWQLTLTKAGICAGK</sequence>
<reference evidence="1 2" key="1">
    <citation type="submission" date="2016-10" db="EMBL/GenBank/DDBJ databases">
        <authorList>
            <person name="Varghese N."/>
            <person name="Submissions S."/>
        </authorList>
    </citation>
    <scope>NUCLEOTIDE SEQUENCE [LARGE SCALE GENOMIC DNA]</scope>
    <source>
        <strain evidence="1 2">DSM 16392</strain>
    </source>
</reference>
<dbReference type="Proteomes" id="UP000199598">
    <property type="component" value="Unassembled WGS sequence"/>
</dbReference>